<feature type="signal peptide" evidence="4">
    <location>
        <begin position="1"/>
        <end position="19"/>
    </location>
</feature>
<comment type="similarity">
    <text evidence="1">Belongs to the bacterial solute-binding protein 1 family.</text>
</comment>
<dbReference type="OrthoDB" id="9763054at2"/>
<evidence type="ECO:0000313" key="5">
    <source>
        <dbReference type="EMBL" id="TDM05242.1"/>
    </source>
</evidence>
<sequence>MKQTKLLMALLMVLSVVLAACGGSSESSKGNGGKDITFWAPFSGPDGPNMKKIVEEYNKSQKDFNVKLQIVPQNDYYKTVDLALNGKKDAPEVMIMHGDQIRTYAEKKVIQPLDGFIGNKIKKDDYHKNAWNGTEVEGKLYGVPLDIHPLMFYYNKDLFKKAGLDPEKAPTTGEEFVDYAKKLTDGKGQYGFVVPTLWPQQFIFPTLVYQNGGKLIENDKVDYTNPAVVDALQFEKDLIFKDKVSPENVQQDGELTMFLQGKNAMTFNGPWMMNQFDKSGINYGVAPVPQFGDKEAVYANSHNFVIPTSVKDKDVKKAIENFVAFAGKNSMEWAKSGQAPAIKSVYESDEFNKLKQQPQVAKSFDKAMFSPNVSNWGPVSDPLYKGVNEALLGKKSVEDALKDAADKSQKAIK</sequence>
<dbReference type="EMBL" id="SCWB01000022">
    <property type="protein sequence ID" value="TDM05242.1"/>
    <property type="molecule type" value="Genomic_DNA"/>
</dbReference>
<dbReference type="Proteomes" id="UP000294802">
    <property type="component" value="Unassembled WGS sequence"/>
</dbReference>
<dbReference type="InterPro" id="IPR006059">
    <property type="entry name" value="SBP"/>
</dbReference>
<dbReference type="PANTHER" id="PTHR30061">
    <property type="entry name" value="MALTOSE-BINDING PERIPLASMIC PROTEIN"/>
    <property type="match status" value="1"/>
</dbReference>
<dbReference type="GO" id="GO:1901982">
    <property type="term" value="F:maltose binding"/>
    <property type="evidence" value="ECO:0007669"/>
    <property type="project" value="TreeGrafter"/>
</dbReference>
<gene>
    <name evidence="5" type="ORF">ERX29_10335</name>
</gene>
<evidence type="ECO:0000256" key="1">
    <source>
        <dbReference type="ARBA" id="ARBA00008520"/>
    </source>
</evidence>
<dbReference type="Pfam" id="PF01547">
    <property type="entry name" value="SBP_bac_1"/>
    <property type="match status" value="1"/>
</dbReference>
<dbReference type="AlphaFoldDB" id="A0A4R6BS60"/>
<accession>A0A4R6BS60</accession>
<name>A0A4R6BS60_9STAP</name>
<keyword evidence="6" id="KW-1185">Reference proteome</keyword>
<evidence type="ECO:0000313" key="6">
    <source>
        <dbReference type="Proteomes" id="UP000294802"/>
    </source>
</evidence>
<evidence type="ECO:0000256" key="4">
    <source>
        <dbReference type="SAM" id="SignalP"/>
    </source>
</evidence>
<keyword evidence="3 4" id="KW-0732">Signal</keyword>
<protein>
    <submittedName>
        <fullName evidence="5">ABC transporter substrate-binding protein</fullName>
    </submittedName>
</protein>
<dbReference type="PANTHER" id="PTHR30061:SF50">
    <property type="entry name" value="MALTOSE_MALTODEXTRIN-BINDING PERIPLASMIC PROTEIN"/>
    <property type="match status" value="1"/>
</dbReference>
<dbReference type="RefSeq" id="WP_133444595.1">
    <property type="nucleotide sequence ID" value="NZ_SCWB01000022.1"/>
</dbReference>
<evidence type="ECO:0000256" key="2">
    <source>
        <dbReference type="ARBA" id="ARBA00022448"/>
    </source>
</evidence>
<keyword evidence="2" id="KW-0813">Transport</keyword>
<dbReference type="GO" id="GO:0055052">
    <property type="term" value="C:ATP-binding cassette (ABC) transporter complex, substrate-binding subunit-containing"/>
    <property type="evidence" value="ECO:0007669"/>
    <property type="project" value="TreeGrafter"/>
</dbReference>
<organism evidence="5 6">
    <name type="scientific">Macrococcus lamae</name>
    <dbReference type="NCBI Taxonomy" id="198484"/>
    <lineage>
        <taxon>Bacteria</taxon>
        <taxon>Bacillati</taxon>
        <taxon>Bacillota</taxon>
        <taxon>Bacilli</taxon>
        <taxon>Bacillales</taxon>
        <taxon>Staphylococcaceae</taxon>
        <taxon>Macrococcus</taxon>
    </lineage>
</organism>
<dbReference type="SUPFAM" id="SSF53850">
    <property type="entry name" value="Periplasmic binding protein-like II"/>
    <property type="match status" value="1"/>
</dbReference>
<reference evidence="5 6" key="1">
    <citation type="submission" date="2019-01" db="EMBL/GenBank/DDBJ databases">
        <title>Draft genome sequences of the type strains of six Macrococcus species.</title>
        <authorList>
            <person name="Mazhar S."/>
            <person name="Altermann E."/>
            <person name="Hill C."/>
            <person name="Mcauliffe O."/>
        </authorList>
    </citation>
    <scope>NUCLEOTIDE SEQUENCE [LARGE SCALE GENOMIC DNA]</scope>
    <source>
        <strain evidence="5 6">CCM4815</strain>
    </source>
</reference>
<dbReference type="GO" id="GO:0015768">
    <property type="term" value="P:maltose transport"/>
    <property type="evidence" value="ECO:0007669"/>
    <property type="project" value="TreeGrafter"/>
</dbReference>
<dbReference type="PROSITE" id="PS51257">
    <property type="entry name" value="PROKAR_LIPOPROTEIN"/>
    <property type="match status" value="1"/>
</dbReference>
<dbReference type="Gene3D" id="3.40.190.10">
    <property type="entry name" value="Periplasmic binding protein-like II"/>
    <property type="match status" value="1"/>
</dbReference>
<dbReference type="CDD" id="cd14748">
    <property type="entry name" value="PBP2_UgpB"/>
    <property type="match status" value="1"/>
</dbReference>
<comment type="caution">
    <text evidence="5">The sequence shown here is derived from an EMBL/GenBank/DDBJ whole genome shotgun (WGS) entry which is preliminary data.</text>
</comment>
<evidence type="ECO:0000256" key="3">
    <source>
        <dbReference type="ARBA" id="ARBA00022729"/>
    </source>
</evidence>
<feature type="chain" id="PRO_5020744155" evidence="4">
    <location>
        <begin position="20"/>
        <end position="413"/>
    </location>
</feature>
<proteinExistence type="inferred from homology"/>
<dbReference type="GO" id="GO:0042956">
    <property type="term" value="P:maltodextrin transmembrane transport"/>
    <property type="evidence" value="ECO:0007669"/>
    <property type="project" value="TreeGrafter"/>
</dbReference>